<evidence type="ECO:0000313" key="2">
    <source>
        <dbReference type="Proteomes" id="UP001432168"/>
    </source>
</evidence>
<dbReference type="EMBL" id="CP109011">
    <property type="protein sequence ID" value="WUT46954.1"/>
    <property type="molecule type" value="Genomic_DNA"/>
</dbReference>
<gene>
    <name evidence="1" type="ORF">OG929_33675</name>
</gene>
<organism evidence="1 2">
    <name type="scientific">Streptomyces pseudovenezuelae</name>
    <dbReference type="NCBI Taxonomy" id="67350"/>
    <lineage>
        <taxon>Bacteria</taxon>
        <taxon>Bacillati</taxon>
        <taxon>Actinomycetota</taxon>
        <taxon>Actinomycetes</taxon>
        <taxon>Kitasatosporales</taxon>
        <taxon>Streptomycetaceae</taxon>
        <taxon>Streptomyces</taxon>
        <taxon>Streptomyces aurantiacus group</taxon>
    </lineage>
</organism>
<evidence type="ECO:0000313" key="1">
    <source>
        <dbReference type="EMBL" id="WUT46954.1"/>
    </source>
</evidence>
<dbReference type="RefSeq" id="WP_329268614.1">
    <property type="nucleotide sequence ID" value="NZ_CP109011.1"/>
</dbReference>
<sequence length="85" mass="9305">MHAIRHGGERAVNGAVSRVGSGYVVLAPLRKSYHSEHDFAETELAPREAGLVLVEIGCPEPWRFARAAGRPMVRFDRGMTEGEST</sequence>
<keyword evidence="2" id="KW-1185">Reference proteome</keyword>
<name>A0ABZ1X4C0_9ACTN</name>
<reference evidence="1" key="1">
    <citation type="submission" date="2022-10" db="EMBL/GenBank/DDBJ databases">
        <title>The complete genomes of actinobacterial strains from the NBC collection.</title>
        <authorList>
            <person name="Joergensen T.S."/>
            <person name="Alvarez Arevalo M."/>
            <person name="Sterndorff E.B."/>
            <person name="Faurdal D."/>
            <person name="Vuksanovic O."/>
            <person name="Mourched A.-S."/>
            <person name="Charusanti P."/>
            <person name="Shaw S."/>
            <person name="Blin K."/>
            <person name="Weber T."/>
        </authorList>
    </citation>
    <scope>NUCLEOTIDE SEQUENCE</scope>
    <source>
        <strain evidence="1">NBC_00686</strain>
    </source>
</reference>
<protein>
    <submittedName>
        <fullName evidence="1">Uncharacterized protein</fullName>
    </submittedName>
</protein>
<proteinExistence type="predicted"/>
<dbReference type="Proteomes" id="UP001432168">
    <property type="component" value="Chromosome"/>
</dbReference>
<accession>A0ABZ1X4C0</accession>